<evidence type="ECO:0000313" key="3">
    <source>
        <dbReference type="EMBL" id="CAH1793391.1"/>
    </source>
</evidence>
<organism evidence="3 4">
    <name type="scientific">Owenia fusiformis</name>
    <name type="common">Polychaete worm</name>
    <dbReference type="NCBI Taxonomy" id="6347"/>
    <lineage>
        <taxon>Eukaryota</taxon>
        <taxon>Metazoa</taxon>
        <taxon>Spiralia</taxon>
        <taxon>Lophotrochozoa</taxon>
        <taxon>Annelida</taxon>
        <taxon>Polychaeta</taxon>
        <taxon>Sedentaria</taxon>
        <taxon>Canalipalpata</taxon>
        <taxon>Sabellida</taxon>
        <taxon>Oweniida</taxon>
        <taxon>Oweniidae</taxon>
        <taxon>Owenia</taxon>
    </lineage>
</organism>
<dbReference type="InterPro" id="IPR050975">
    <property type="entry name" value="Sleep_regulator"/>
</dbReference>
<name>A0A8J1Y7G1_OWEFU</name>
<evidence type="ECO:0000313" key="4">
    <source>
        <dbReference type="Proteomes" id="UP000749559"/>
    </source>
</evidence>
<gene>
    <name evidence="3" type="ORF">OFUS_LOCUS18246</name>
</gene>
<dbReference type="PANTHER" id="PTHR33562">
    <property type="entry name" value="ATILLA, ISOFORM B-RELATED-RELATED"/>
    <property type="match status" value="1"/>
</dbReference>
<dbReference type="GO" id="GO:0030431">
    <property type="term" value="P:sleep"/>
    <property type="evidence" value="ECO:0007669"/>
    <property type="project" value="InterPro"/>
</dbReference>
<evidence type="ECO:0000256" key="1">
    <source>
        <dbReference type="ARBA" id="ARBA00022729"/>
    </source>
</evidence>
<dbReference type="EMBL" id="CAIIXF020000009">
    <property type="protein sequence ID" value="CAH1793391.1"/>
    <property type="molecule type" value="Genomic_DNA"/>
</dbReference>
<dbReference type="GO" id="GO:0032222">
    <property type="term" value="P:regulation of synaptic transmission, cholinergic"/>
    <property type="evidence" value="ECO:0007669"/>
    <property type="project" value="InterPro"/>
</dbReference>
<dbReference type="Pfam" id="PF17064">
    <property type="entry name" value="QVR"/>
    <property type="match status" value="1"/>
</dbReference>
<comment type="caution">
    <text evidence="3">The sequence shown here is derived from an EMBL/GenBank/DDBJ whole genome shotgun (WGS) entry which is preliminary data.</text>
</comment>
<reference evidence="3" key="1">
    <citation type="submission" date="2022-03" db="EMBL/GenBank/DDBJ databases">
        <authorList>
            <person name="Martin C."/>
        </authorList>
    </citation>
    <scope>NUCLEOTIDE SEQUENCE</scope>
</reference>
<sequence>MRYFQYRIRSKMDEFVMYFMFCAVLHSLATVDGFMCVQCDSDEDHACLSDPPAPTNCTTACDDGDELGMFVPGSGAECKDGFLQYTMCMNIKTMDENSTKVLNMVRTCASSDFGDGCQSGFDDSGTPINVCTVFCHIDGCNHSNVISASFWSIVLLIFPLL</sequence>
<evidence type="ECO:0000256" key="2">
    <source>
        <dbReference type="ARBA" id="ARBA00023180"/>
    </source>
</evidence>
<dbReference type="Proteomes" id="UP000749559">
    <property type="component" value="Unassembled WGS sequence"/>
</dbReference>
<dbReference type="InterPro" id="IPR031424">
    <property type="entry name" value="QVR-like"/>
</dbReference>
<protein>
    <submittedName>
        <fullName evidence="3">Uncharacterized protein</fullName>
    </submittedName>
</protein>
<keyword evidence="4" id="KW-1185">Reference proteome</keyword>
<dbReference type="AlphaFoldDB" id="A0A8J1Y7G1"/>
<keyword evidence="2" id="KW-0325">Glycoprotein</keyword>
<proteinExistence type="predicted"/>
<accession>A0A8J1Y7G1</accession>
<keyword evidence="1" id="KW-0732">Signal</keyword>